<accession>A0AAE3HE67</accession>
<keyword evidence="2 5" id="KW-0812">Transmembrane</keyword>
<dbReference type="AlphaFoldDB" id="A0AAE3HE67"/>
<evidence type="ECO:0000313" key="7">
    <source>
        <dbReference type="Proteomes" id="UP001205748"/>
    </source>
</evidence>
<organism evidence="6 7">
    <name type="scientific">Irregularibacter muris</name>
    <dbReference type="NCBI Taxonomy" id="1796619"/>
    <lineage>
        <taxon>Bacteria</taxon>
        <taxon>Bacillati</taxon>
        <taxon>Bacillota</taxon>
        <taxon>Clostridia</taxon>
        <taxon>Eubacteriales</taxon>
        <taxon>Eubacteriaceae</taxon>
        <taxon>Irregularibacter</taxon>
    </lineage>
</organism>
<dbReference type="Pfam" id="PF05105">
    <property type="entry name" value="Phage_holin_4_1"/>
    <property type="match status" value="1"/>
</dbReference>
<gene>
    <name evidence="6" type="ORF">NSA47_02355</name>
</gene>
<keyword evidence="3 5" id="KW-1133">Transmembrane helix</keyword>
<dbReference type="GO" id="GO:0016020">
    <property type="term" value="C:membrane"/>
    <property type="evidence" value="ECO:0007669"/>
    <property type="project" value="UniProtKB-SubCell"/>
</dbReference>
<keyword evidence="4 5" id="KW-0472">Membrane</keyword>
<dbReference type="EMBL" id="JANKAS010000002">
    <property type="protein sequence ID" value="MCR1897830.1"/>
    <property type="molecule type" value="Genomic_DNA"/>
</dbReference>
<dbReference type="RefSeq" id="WP_257529281.1">
    <property type="nucleotide sequence ID" value="NZ_JANKAS010000002.1"/>
</dbReference>
<evidence type="ECO:0000256" key="3">
    <source>
        <dbReference type="ARBA" id="ARBA00022989"/>
    </source>
</evidence>
<name>A0AAE3HE67_9FIRM</name>
<comment type="subcellular location">
    <subcellularLocation>
        <location evidence="1">Membrane</location>
        <topology evidence="1">Multi-pass membrane protein</topology>
    </subcellularLocation>
</comment>
<evidence type="ECO:0000313" key="6">
    <source>
        <dbReference type="EMBL" id="MCR1897830.1"/>
    </source>
</evidence>
<evidence type="ECO:0000256" key="5">
    <source>
        <dbReference type="SAM" id="Phobius"/>
    </source>
</evidence>
<evidence type="ECO:0000256" key="4">
    <source>
        <dbReference type="ARBA" id="ARBA00023136"/>
    </source>
</evidence>
<dbReference type="NCBIfam" id="TIGR01593">
    <property type="entry name" value="holin_tox_secr"/>
    <property type="match status" value="1"/>
</dbReference>
<evidence type="ECO:0000256" key="2">
    <source>
        <dbReference type="ARBA" id="ARBA00022692"/>
    </source>
</evidence>
<evidence type="ECO:0000256" key="1">
    <source>
        <dbReference type="ARBA" id="ARBA00004141"/>
    </source>
</evidence>
<comment type="caution">
    <text evidence="6">The sequence shown here is derived from an EMBL/GenBank/DDBJ whole genome shotgun (WGS) entry which is preliminary data.</text>
</comment>
<dbReference type="Proteomes" id="UP001205748">
    <property type="component" value="Unassembled WGS sequence"/>
</dbReference>
<feature type="transmembrane region" description="Helical" evidence="5">
    <location>
        <begin position="19"/>
        <end position="36"/>
    </location>
</feature>
<dbReference type="InterPro" id="IPR006480">
    <property type="entry name" value="Phage_holin_4_1"/>
</dbReference>
<protein>
    <submittedName>
        <fullName evidence="6">Phage holin family protein</fullName>
    </submittedName>
</protein>
<keyword evidence="7" id="KW-1185">Reference proteome</keyword>
<proteinExistence type="predicted"/>
<reference evidence="6" key="1">
    <citation type="submission" date="2022-07" db="EMBL/GenBank/DDBJ databases">
        <title>Enhanced cultured diversity of the mouse gut microbiota enables custom-made synthetic communities.</title>
        <authorList>
            <person name="Afrizal A."/>
        </authorList>
    </citation>
    <scope>NUCLEOTIDE SEQUENCE</scope>
    <source>
        <strain evidence="6">DSM 28593</strain>
    </source>
</reference>
<sequence>METIKNFILEMFGYSRTEWSIGGIIGFVGGVFGAMVGGYDLFIKLLLFTMAFDIVTGLMNSKKHKSTSSETGIRGLNKKVGILIMIAFANIVDQALGQTGSIRTGAILFYFSMEGLSLLENLTAMGVPQFQPLAEYLIQIKEGNKKGPSKLIKEEEEN</sequence>